<evidence type="ECO:0000313" key="3">
    <source>
        <dbReference type="Proteomes" id="UP000051638"/>
    </source>
</evidence>
<dbReference type="InterPro" id="IPR000073">
    <property type="entry name" value="AB_hydrolase_1"/>
</dbReference>
<accession>A0A0R2D5N6</accession>
<dbReference type="Pfam" id="PF12146">
    <property type="entry name" value="Hydrolase_4"/>
    <property type="match status" value="1"/>
</dbReference>
<keyword evidence="3" id="KW-1185">Reference proteome</keyword>
<reference evidence="2 3" key="1">
    <citation type="journal article" date="2015" name="Genome Announc.">
        <title>Expanding the biotechnology potential of lactobacilli through comparative genomics of 213 strains and associated genera.</title>
        <authorList>
            <person name="Sun Z."/>
            <person name="Harris H.M."/>
            <person name="McCann A."/>
            <person name="Guo C."/>
            <person name="Argimon S."/>
            <person name="Zhang W."/>
            <person name="Yang X."/>
            <person name="Jeffery I.B."/>
            <person name="Cooney J.C."/>
            <person name="Kagawa T.F."/>
            <person name="Liu W."/>
            <person name="Song Y."/>
            <person name="Salvetti E."/>
            <person name="Wrobel A."/>
            <person name="Rasinkangas P."/>
            <person name="Parkhill J."/>
            <person name="Rea M.C."/>
            <person name="O'Sullivan O."/>
            <person name="Ritari J."/>
            <person name="Douillard F.P."/>
            <person name="Paul Ross R."/>
            <person name="Yang R."/>
            <person name="Briner A.E."/>
            <person name="Felis G.E."/>
            <person name="de Vos W.M."/>
            <person name="Barrangou R."/>
            <person name="Klaenhammer T.R."/>
            <person name="Caufield P.W."/>
            <person name="Cui Y."/>
            <person name="Zhang H."/>
            <person name="O'Toole P.W."/>
        </authorList>
    </citation>
    <scope>NUCLEOTIDE SEQUENCE [LARGE SCALE GENOMIC DNA]</scope>
    <source>
        <strain evidence="2 3">DSM 20253</strain>
    </source>
</reference>
<name>A0A0R2D5N6_9LACO</name>
<dbReference type="PATRIC" id="fig|1423796.3.peg.309"/>
<dbReference type="AlphaFoldDB" id="A0A0R2D5N6"/>
<dbReference type="Proteomes" id="UP000051638">
    <property type="component" value="Unassembled WGS sequence"/>
</dbReference>
<organism evidence="2 3">
    <name type="scientific">Loigolactobacillus rennini DSM 20253</name>
    <dbReference type="NCBI Taxonomy" id="1423796"/>
    <lineage>
        <taxon>Bacteria</taxon>
        <taxon>Bacillati</taxon>
        <taxon>Bacillota</taxon>
        <taxon>Bacilli</taxon>
        <taxon>Lactobacillales</taxon>
        <taxon>Lactobacillaceae</taxon>
        <taxon>Loigolactobacillus</taxon>
    </lineage>
</organism>
<dbReference type="PRINTS" id="PR00111">
    <property type="entry name" value="ABHYDROLASE"/>
</dbReference>
<dbReference type="GO" id="GO:0016787">
    <property type="term" value="F:hydrolase activity"/>
    <property type="evidence" value="ECO:0007669"/>
    <property type="project" value="UniProtKB-KW"/>
</dbReference>
<dbReference type="InterPro" id="IPR029058">
    <property type="entry name" value="AB_hydrolase_fold"/>
</dbReference>
<evidence type="ECO:0000259" key="1">
    <source>
        <dbReference type="Pfam" id="PF12146"/>
    </source>
</evidence>
<dbReference type="SUPFAM" id="SSF53474">
    <property type="entry name" value="alpha/beta-Hydrolases"/>
    <property type="match status" value="1"/>
</dbReference>
<dbReference type="EMBL" id="AYYI01000014">
    <property type="protein sequence ID" value="KRM99438.1"/>
    <property type="molecule type" value="Genomic_DNA"/>
</dbReference>
<dbReference type="RefSeq" id="WP_057873221.1">
    <property type="nucleotide sequence ID" value="NZ_AYYI01000014.1"/>
</dbReference>
<protein>
    <submittedName>
        <fullName evidence="2">Alpha beta fold family hydrolase family protein</fullName>
    </submittedName>
</protein>
<evidence type="ECO:0000313" key="2">
    <source>
        <dbReference type="EMBL" id="KRM99438.1"/>
    </source>
</evidence>
<proteinExistence type="predicted"/>
<dbReference type="PANTHER" id="PTHR12277:SF81">
    <property type="entry name" value="PROTEIN ABHD13"/>
    <property type="match status" value="1"/>
</dbReference>
<dbReference type="InterPro" id="IPR022742">
    <property type="entry name" value="Hydrolase_4"/>
</dbReference>
<sequence>MDITLKRDGLKLYGRYERATATNQGVAILMHGFTGNLGYSKTSLLYELSHQLNAHQIATVRFDFNGHGKSEGNFSDMTVLNEIADAKAALDYVRFQLPAAPIYLVGHSQGGVVASMLAGYYPEYINKLVLLAPAATVKHDGLRQHGLSYDPQHIPDQIPFRHRQVGGFYLRTARTLPIFETAAQYHGPVCLLHGTADELVPPQTSEQFRAHYQNSVLRQIPGGNHLFEGPARTVMLRQVTKFLTD</sequence>
<feature type="domain" description="Serine aminopeptidase S33" evidence="1">
    <location>
        <begin position="24"/>
        <end position="140"/>
    </location>
</feature>
<dbReference type="Gene3D" id="3.40.50.1820">
    <property type="entry name" value="alpha/beta hydrolase"/>
    <property type="match status" value="1"/>
</dbReference>
<dbReference type="PANTHER" id="PTHR12277">
    <property type="entry name" value="ALPHA/BETA HYDROLASE DOMAIN-CONTAINING PROTEIN"/>
    <property type="match status" value="1"/>
</dbReference>
<keyword evidence="2" id="KW-0378">Hydrolase</keyword>
<gene>
    <name evidence="2" type="ORF">FC24_GL000298</name>
</gene>
<comment type="caution">
    <text evidence="2">The sequence shown here is derived from an EMBL/GenBank/DDBJ whole genome shotgun (WGS) entry which is preliminary data.</text>
</comment>
<dbReference type="STRING" id="1423796.FC24_GL000298"/>